<protein>
    <submittedName>
        <fullName evidence="2">Ketosteroid isomerase</fullName>
    </submittedName>
</protein>
<organism evidence="2 3">
    <name type="scientific">Paractinoplanes deccanensis</name>
    <dbReference type="NCBI Taxonomy" id="113561"/>
    <lineage>
        <taxon>Bacteria</taxon>
        <taxon>Bacillati</taxon>
        <taxon>Actinomycetota</taxon>
        <taxon>Actinomycetes</taxon>
        <taxon>Micromonosporales</taxon>
        <taxon>Micromonosporaceae</taxon>
        <taxon>Paractinoplanes</taxon>
    </lineage>
</organism>
<sequence>MKAMLAHSAPEVVEFSLAPPLVSRVDTNDPTPVERWLATFEAPPRRTVTQLEITTDGDVAFATSIDSMSATPRGATEPFTLWYRVTLGLRRIDGRWLVTHEHESVPFHMDAEMRAAIDLQP</sequence>
<dbReference type="EMBL" id="BOMI01000149">
    <property type="protein sequence ID" value="GID78777.1"/>
    <property type="molecule type" value="Genomic_DNA"/>
</dbReference>
<keyword evidence="3" id="KW-1185">Reference proteome</keyword>
<gene>
    <name evidence="2" type="ORF">Ade02nite_74180</name>
</gene>
<proteinExistence type="predicted"/>
<dbReference type="Pfam" id="PF13474">
    <property type="entry name" value="SnoaL_3"/>
    <property type="match status" value="1"/>
</dbReference>
<evidence type="ECO:0000313" key="3">
    <source>
        <dbReference type="Proteomes" id="UP000609879"/>
    </source>
</evidence>
<dbReference type="Proteomes" id="UP000609879">
    <property type="component" value="Unassembled WGS sequence"/>
</dbReference>
<evidence type="ECO:0000313" key="2">
    <source>
        <dbReference type="EMBL" id="GID78777.1"/>
    </source>
</evidence>
<feature type="domain" description="SnoaL-like" evidence="1">
    <location>
        <begin position="3"/>
        <end position="107"/>
    </location>
</feature>
<comment type="caution">
    <text evidence="2">The sequence shown here is derived from an EMBL/GenBank/DDBJ whole genome shotgun (WGS) entry which is preliminary data.</text>
</comment>
<dbReference type="SUPFAM" id="SSF54427">
    <property type="entry name" value="NTF2-like"/>
    <property type="match status" value="1"/>
</dbReference>
<dbReference type="InterPro" id="IPR032710">
    <property type="entry name" value="NTF2-like_dom_sf"/>
</dbReference>
<dbReference type="Gene3D" id="3.10.450.50">
    <property type="match status" value="1"/>
</dbReference>
<keyword evidence="2" id="KW-0413">Isomerase</keyword>
<accession>A0ABQ3YFL8</accession>
<name>A0ABQ3YFL8_9ACTN</name>
<reference evidence="2 3" key="1">
    <citation type="submission" date="2021-01" db="EMBL/GenBank/DDBJ databases">
        <title>Whole genome shotgun sequence of Actinoplanes deccanensis NBRC 13994.</title>
        <authorList>
            <person name="Komaki H."/>
            <person name="Tamura T."/>
        </authorList>
    </citation>
    <scope>NUCLEOTIDE SEQUENCE [LARGE SCALE GENOMIC DNA]</scope>
    <source>
        <strain evidence="2 3">NBRC 13994</strain>
    </source>
</reference>
<dbReference type="GO" id="GO:0016853">
    <property type="term" value="F:isomerase activity"/>
    <property type="evidence" value="ECO:0007669"/>
    <property type="project" value="UniProtKB-KW"/>
</dbReference>
<dbReference type="InterPro" id="IPR037401">
    <property type="entry name" value="SnoaL-like"/>
</dbReference>
<evidence type="ECO:0000259" key="1">
    <source>
        <dbReference type="Pfam" id="PF13474"/>
    </source>
</evidence>